<dbReference type="EMBL" id="FNCO01000012">
    <property type="protein sequence ID" value="SDI30509.1"/>
    <property type="molecule type" value="Genomic_DNA"/>
</dbReference>
<sequence>MSSLIERQLNESFRDALVSYYLSEVVPNHGPIVDLGLDNRLITANDLYEYLLLDVQVSQLVETSYVASAISSIQQYINAVLMGMEPGYSSQVLNANQLAEWRDQRSQYPIWAANQKLQYYPELYIDPMLRLHKSGYFQQLETDINQSKIEVDTVQEAVNAYLASFEEVANLSVINGYIDSNDFATGTYYFVGKSRAEQQYYWRSVVMNDRPVVDGVKSDYPNPGAWSDWKKANVGITPHTLEHTIRPVYFNNRLFVTWVDRTDVMEALGSAGEVVPTPKVRLAMHVSYKKYDDSWSAPHAYIDVTVLATELKDDLDSISVFDNSHSPQGLFLAVYANKQGSGYSFWRICLVDKNFQSQALDANDAGPVSTVKEIFSATNAGRMQFQVNPAWNIVSFNDIPTPNDDRFDYGVLKSSLAELTAASFDFDLNRGRLKFSPVVKQRVSSGEFIVDVVIVELIVWVKFTLSIFLTDDLEDGWSILDERSSLVNTLALEVPYGFGFGTEGLILLKSPSGEETFELTGNLSLKNFRINLAYFASLTNFPIVLPFRRAFPPPTFMSSDCSLMNKVRWWFGYASDLENISNATLEETIALLPLWYVAANEFRTINIDLDAGVGVPADGYSTVSGAINIVYGLQCVQSESVLGAGLKCVELKIGLTAPRADQYISPRIASTLNGSFGIAEYVDFSGSTIVYSDGSSTKLRKPIRMNTLFARELVNTANIALEKLLSWDTQQLAEPPLPGETSPKMDFHGANSLYFWELFFHLPLMVAQRLNLERQFDGSDLWLGFIFEPARTSDTTGRPDYWNVRPLEEDSVRDYAMRMPVDPDGIASSQPLIYKKATYGYYIKNLIDRGDAAYRQLTPDSLTEAKLWYVRVLDLLGPRPDTLLINDWTPLTLMALSAENNSELRAFAEQLNEQDERRQASAAANGGVSRLHFKQQPLRLSTYTADPMAAEVDNPHFRVPMNAELVRHWDTVESRLYNLRHNLTLDGKPMSLPLFAAPLDPRALLAAFADGGTGGGLATLMGQEVGHYRFATLYNHATAAVETLIQFGSTLLSLLERKEASELQEIQQHQALELAQFSIELQEQTQLLEAESRKALLASQKIADQRALFYYQLVDEGVSVGERAASASHSFARVMGAVSSISQGLAVCTQVSEFIAGFSTGNFKALRVPVQMAATFGTAASEEASMIGDILDRSESYRRREEEWQHAYDQACLESAQIDAQLKVYDEQELLTAKQLSMAKSACAQAKANYEFLGKRFTQSQLYEWLNSQMSSFYYQAYDATMSLCLAAEASWQFERADFSTRFVRPSAWSGSRRGLLAGESLKLDLLKMNTAYLTRNERLLEIVKTVSVRQLPVSTEDVPTLNTGWANVLERLDENGIAEFELTKAMLDDDYPNHYLRRIKRISVSLPVTVGPYQDIRAILTQTYSAVHLAPGADVPPRENLRASQQIAVSTGVDDDGLFVFNFDDERYLPFEGTGVISRWTLEFPNPELQREMIDSITDIIVHVRYTAKSGGSVTTRSRPARISKARAQKPQ</sequence>
<gene>
    <name evidence="5" type="ORF">SAMN05216605_11254</name>
</gene>
<feature type="domain" description="ABC toxin N-terminal" evidence="4">
    <location>
        <begin position="8"/>
        <end position="141"/>
    </location>
</feature>
<accession>A0A1G8JGU8</accession>
<evidence type="ECO:0000259" key="2">
    <source>
        <dbReference type="Pfam" id="PF18276"/>
    </source>
</evidence>
<evidence type="ECO:0000259" key="4">
    <source>
        <dbReference type="Pfam" id="PF20220"/>
    </source>
</evidence>
<dbReference type="Pfam" id="PF18276">
    <property type="entry name" value="TcA_TcB_BD"/>
    <property type="match status" value="1"/>
</dbReference>
<evidence type="ECO:0000313" key="5">
    <source>
        <dbReference type="EMBL" id="SDI30509.1"/>
    </source>
</evidence>
<dbReference type="Pfam" id="PF20220">
    <property type="entry name" value="ABC_toxin_N"/>
    <property type="match status" value="1"/>
</dbReference>
<keyword evidence="6" id="KW-1185">Reference proteome</keyword>
<dbReference type="InterPro" id="IPR040840">
    <property type="entry name" value="TcA_TcB_BD"/>
</dbReference>
<dbReference type="OrthoDB" id="9781691at2"/>
<feature type="domain" description="Tc toxin complex TcA C-terminal TcB-binding" evidence="2">
    <location>
        <begin position="1221"/>
        <end position="1509"/>
    </location>
</feature>
<dbReference type="RefSeq" id="WP_143024448.1">
    <property type="nucleotide sequence ID" value="NZ_FNCO01000012.1"/>
</dbReference>
<evidence type="ECO:0000313" key="6">
    <source>
        <dbReference type="Proteomes" id="UP000182894"/>
    </source>
</evidence>
<evidence type="ECO:0000256" key="1">
    <source>
        <dbReference type="SAM" id="MobiDB-lite"/>
    </source>
</evidence>
<dbReference type="Pfam" id="PF18413">
    <property type="entry name" value="Neuraminidase"/>
    <property type="match status" value="1"/>
</dbReference>
<feature type="region of interest" description="Disordered" evidence="1">
    <location>
        <begin position="1513"/>
        <end position="1533"/>
    </location>
</feature>
<protein>
    <submittedName>
        <fullName evidence="5">Uncharacterized protein</fullName>
    </submittedName>
</protein>
<evidence type="ECO:0000259" key="3">
    <source>
        <dbReference type="Pfam" id="PF18413"/>
    </source>
</evidence>
<feature type="domain" description="Neuraminidase-like" evidence="3">
    <location>
        <begin position="171"/>
        <end position="305"/>
    </location>
</feature>
<reference evidence="6" key="1">
    <citation type="submission" date="2016-10" db="EMBL/GenBank/DDBJ databases">
        <authorList>
            <person name="Varghese N."/>
            <person name="Submissions S."/>
        </authorList>
    </citation>
    <scope>NUCLEOTIDE SEQUENCE [LARGE SCALE GENOMIC DNA]</scope>
    <source>
        <strain evidence="6">ATCC 700689</strain>
    </source>
</reference>
<organism evidence="5 6">
    <name type="scientific">Pseudomonas abietaniphila</name>
    <dbReference type="NCBI Taxonomy" id="89065"/>
    <lineage>
        <taxon>Bacteria</taxon>
        <taxon>Pseudomonadati</taxon>
        <taxon>Pseudomonadota</taxon>
        <taxon>Gammaproteobacteria</taxon>
        <taxon>Pseudomonadales</taxon>
        <taxon>Pseudomonadaceae</taxon>
        <taxon>Pseudomonas</taxon>
    </lineage>
</organism>
<dbReference type="Proteomes" id="UP000182894">
    <property type="component" value="Unassembled WGS sequence"/>
</dbReference>
<dbReference type="InterPro" id="IPR046839">
    <property type="entry name" value="ABC_toxin_N"/>
</dbReference>
<dbReference type="InterPro" id="IPR041079">
    <property type="entry name" value="Neuraminidase-like"/>
</dbReference>
<feature type="compositionally biased region" description="Basic residues" evidence="1">
    <location>
        <begin position="1520"/>
        <end position="1533"/>
    </location>
</feature>
<proteinExistence type="predicted"/>
<name>A0A1G8JGU8_9PSED</name>
<dbReference type="STRING" id="89065.SAMN05216605_11254"/>